<organism evidence="1">
    <name type="scientific">uncultured Acidimicrobiales bacterium</name>
    <dbReference type="NCBI Taxonomy" id="310071"/>
    <lineage>
        <taxon>Bacteria</taxon>
        <taxon>Bacillati</taxon>
        <taxon>Actinomycetota</taxon>
        <taxon>Acidimicrobiia</taxon>
        <taxon>Acidimicrobiales</taxon>
        <taxon>environmental samples</taxon>
    </lineage>
</organism>
<name>A0A6J4H729_9ACTN</name>
<dbReference type="InterPro" id="IPR052985">
    <property type="entry name" value="CoA-trans_III_biosynth/detox"/>
</dbReference>
<proteinExistence type="predicted"/>
<dbReference type="PANTHER" id="PTHR48229:SF1">
    <property type="entry name" value="ALPHA METHYLACYL-COA RACEMASE-RELATED"/>
    <property type="match status" value="1"/>
</dbReference>
<dbReference type="AlphaFoldDB" id="A0A6J4H729"/>
<gene>
    <name evidence="1" type="ORF">AVDCRST_MAG50-354</name>
</gene>
<reference evidence="1" key="1">
    <citation type="submission" date="2020-02" db="EMBL/GenBank/DDBJ databases">
        <authorList>
            <person name="Meier V. D."/>
        </authorList>
    </citation>
    <scope>NUCLEOTIDE SEQUENCE</scope>
    <source>
        <strain evidence="1">AVDCRST_MAG50</strain>
    </source>
</reference>
<dbReference type="EMBL" id="CADCTF010000013">
    <property type="protein sequence ID" value="CAA9214191.1"/>
    <property type="molecule type" value="Genomic_DNA"/>
</dbReference>
<dbReference type="GO" id="GO:0003824">
    <property type="term" value="F:catalytic activity"/>
    <property type="evidence" value="ECO:0007669"/>
    <property type="project" value="InterPro"/>
</dbReference>
<dbReference type="InterPro" id="IPR003673">
    <property type="entry name" value="CoA-Trfase_fam_III"/>
</dbReference>
<dbReference type="InterPro" id="IPR023606">
    <property type="entry name" value="CoA-Trfase_III_dom_1_sf"/>
</dbReference>
<accession>A0A6J4H729</accession>
<dbReference type="PANTHER" id="PTHR48229">
    <property type="entry name" value="CAIB/BAIF FAMILY ENZYME (AFU_ORTHOLOGUE AFUA_1G05360)-RELATED"/>
    <property type="match status" value="1"/>
</dbReference>
<evidence type="ECO:0000313" key="1">
    <source>
        <dbReference type="EMBL" id="CAA9214191.1"/>
    </source>
</evidence>
<dbReference type="Gene3D" id="3.30.1540.10">
    <property type="entry name" value="formyl-coa transferase, domain 3"/>
    <property type="match status" value="1"/>
</dbReference>
<dbReference type="InterPro" id="IPR044855">
    <property type="entry name" value="CoA-Trfase_III_dom3_sf"/>
</dbReference>
<dbReference type="SUPFAM" id="SSF89796">
    <property type="entry name" value="CoA-transferase family III (CaiB/BaiF)"/>
    <property type="match status" value="2"/>
</dbReference>
<sequence>MDSHDVESAVKLGGLELPDGADYEVVGDDPVLPSPHYLGRGAAVARLLTGLAANELWRVRTGRSQKVTVDLLHAAASLRSYMHFKTLDGAEPRPAMDITARGLRVGGIVPTRDDRWFQLHGSFNDTPQILEELGLDETVSKEDVAAAVKERDAFELEAAFIRRKVCGGVVMSRDEWAEHPQGRAIADWPVVKITKIADGPPQPLPEGDRPTSGIRVLDVTRVLAGPTCAKTIGEHGADVLHISAPFLERGGLFDDDTGIGKRQAHLDLNQPDQAETMRRLIRDADVFSQGYRLGTLARRGFTPEEVAELRPGIVYVSENCYGHVGPWAERPGWEQLGQAATGMTFREGQAAEDGVPRLAPAAVNDYSTGFFAAYGAMMALSKRATEGGSWHVQVSLSSSCMWYQRLGDDNDHAAADIGDLRPFYGEMDTPDHGRIQYLKPAVTMSETQARWDLPPVPHGRHEPVWLPR</sequence>
<dbReference type="Pfam" id="PF02515">
    <property type="entry name" value="CoA_transf_3"/>
    <property type="match status" value="1"/>
</dbReference>
<protein>
    <submittedName>
        <fullName evidence="1">CAIB/BAIF family protein</fullName>
    </submittedName>
</protein>
<dbReference type="Gene3D" id="3.40.50.10540">
    <property type="entry name" value="Crotonobetainyl-coa:carnitine coa-transferase, domain 1"/>
    <property type="match status" value="2"/>
</dbReference>